<protein>
    <submittedName>
        <fullName evidence="1">Uncharacterized protein</fullName>
    </submittedName>
</protein>
<dbReference type="OrthoDB" id="4332097at2759"/>
<dbReference type="Proteomes" id="UP000326924">
    <property type="component" value="Unassembled WGS sequence"/>
</dbReference>
<organism evidence="1 2">
    <name type="scientific">Sphaerosporella brunnea</name>
    <dbReference type="NCBI Taxonomy" id="1250544"/>
    <lineage>
        <taxon>Eukaryota</taxon>
        <taxon>Fungi</taxon>
        <taxon>Dikarya</taxon>
        <taxon>Ascomycota</taxon>
        <taxon>Pezizomycotina</taxon>
        <taxon>Pezizomycetes</taxon>
        <taxon>Pezizales</taxon>
        <taxon>Pyronemataceae</taxon>
        <taxon>Sphaerosporella</taxon>
    </lineage>
</organism>
<sequence length="142" mass="16106">MRCYRGTINWFSYAVNESCVFAFPGTFDVGQPVYCLWQWTVDATGAKKPNVFLQGHINTSSVVDGKLNIDFHEENYYKFQAVINADHEAMTVTMRNPKGDKSKPMALSSVYNDPKSLSKFFIYTGKLNYSTNATNEMISVIM</sequence>
<feature type="non-terminal residue" evidence="1">
    <location>
        <position position="142"/>
    </location>
</feature>
<dbReference type="EMBL" id="VXIS01000188">
    <property type="protein sequence ID" value="KAA8898259.1"/>
    <property type="molecule type" value="Genomic_DNA"/>
</dbReference>
<evidence type="ECO:0000313" key="2">
    <source>
        <dbReference type="Proteomes" id="UP000326924"/>
    </source>
</evidence>
<dbReference type="InParanoid" id="A0A5J5EPA7"/>
<proteinExistence type="predicted"/>
<name>A0A5J5EPA7_9PEZI</name>
<gene>
    <name evidence="1" type="ORF">FN846DRAFT_756146</name>
</gene>
<dbReference type="AlphaFoldDB" id="A0A5J5EPA7"/>
<accession>A0A5J5EPA7</accession>
<keyword evidence="2" id="KW-1185">Reference proteome</keyword>
<evidence type="ECO:0000313" key="1">
    <source>
        <dbReference type="EMBL" id="KAA8898259.1"/>
    </source>
</evidence>
<reference evidence="1 2" key="1">
    <citation type="submission" date="2019-09" db="EMBL/GenBank/DDBJ databases">
        <title>Draft genome of the ectomycorrhizal ascomycete Sphaerosporella brunnea.</title>
        <authorList>
            <consortium name="DOE Joint Genome Institute"/>
            <person name="Benucci G.M."/>
            <person name="Marozzi G."/>
            <person name="Antonielli L."/>
            <person name="Sanchez S."/>
            <person name="Marco P."/>
            <person name="Wang X."/>
            <person name="Falini L.B."/>
            <person name="Barry K."/>
            <person name="Haridas S."/>
            <person name="Lipzen A."/>
            <person name="Labutti K."/>
            <person name="Grigoriev I.V."/>
            <person name="Murat C."/>
            <person name="Martin F."/>
            <person name="Albertini E."/>
            <person name="Donnini D."/>
            <person name="Bonito G."/>
        </authorList>
    </citation>
    <scope>NUCLEOTIDE SEQUENCE [LARGE SCALE GENOMIC DNA]</scope>
    <source>
        <strain evidence="1 2">Sb_GMNB300</strain>
    </source>
</reference>
<comment type="caution">
    <text evidence="1">The sequence shown here is derived from an EMBL/GenBank/DDBJ whole genome shotgun (WGS) entry which is preliminary data.</text>
</comment>